<dbReference type="Proteomes" id="UP000322783">
    <property type="component" value="Unassembled WGS sequence"/>
</dbReference>
<dbReference type="RefSeq" id="WP_149190004.1">
    <property type="nucleotide sequence ID" value="NZ_VTOZ01000044.1"/>
</dbReference>
<dbReference type="Gene3D" id="3.20.20.370">
    <property type="entry name" value="Glycoside hydrolase/deacetylase"/>
    <property type="match status" value="1"/>
</dbReference>
<evidence type="ECO:0000313" key="2">
    <source>
        <dbReference type="EMBL" id="TYZ26674.1"/>
    </source>
</evidence>
<evidence type="ECO:0000259" key="1">
    <source>
        <dbReference type="Pfam" id="PF01522"/>
    </source>
</evidence>
<comment type="caution">
    <text evidence="2">The sequence shown here is derived from an EMBL/GenBank/DDBJ whole genome shotgun (WGS) entry which is preliminary data.</text>
</comment>
<reference evidence="2 3" key="1">
    <citation type="submission" date="2019-08" db="EMBL/GenBank/DDBJ databases">
        <title>Selenomonas sp. mPRGC5 and Selenomonas sp. mPRGC8 isolated from ruminal fluid of dairy goat (Capra hircus).</title>
        <authorList>
            <person name="Poothong S."/>
            <person name="Nuengjamnong C."/>
            <person name="Tanasupawat S."/>
        </authorList>
    </citation>
    <scope>NUCLEOTIDE SEQUENCE [LARGE SCALE GENOMIC DNA]</scope>
    <source>
        <strain evidence="3">mPRGC8</strain>
    </source>
</reference>
<feature type="domain" description="NodB homology" evidence="1">
    <location>
        <begin position="117"/>
        <end position="187"/>
    </location>
</feature>
<dbReference type="SUPFAM" id="SSF88713">
    <property type="entry name" value="Glycoside hydrolase/deacetylase"/>
    <property type="match status" value="1"/>
</dbReference>
<keyword evidence="3" id="KW-1185">Reference proteome</keyword>
<accession>A0A5D6WJR3</accession>
<dbReference type="Pfam" id="PF01522">
    <property type="entry name" value="Polysacc_deac_1"/>
    <property type="match status" value="1"/>
</dbReference>
<evidence type="ECO:0000313" key="3">
    <source>
        <dbReference type="Proteomes" id="UP000322783"/>
    </source>
</evidence>
<proteinExistence type="predicted"/>
<dbReference type="InterPro" id="IPR011330">
    <property type="entry name" value="Glyco_hydro/deAcase_b/a-brl"/>
</dbReference>
<dbReference type="GO" id="GO:0005975">
    <property type="term" value="P:carbohydrate metabolic process"/>
    <property type="evidence" value="ECO:0007669"/>
    <property type="project" value="InterPro"/>
</dbReference>
<organism evidence="2 3">
    <name type="scientific">Selenomonas caprae</name>
    <dbReference type="NCBI Taxonomy" id="2606905"/>
    <lineage>
        <taxon>Bacteria</taxon>
        <taxon>Bacillati</taxon>
        <taxon>Bacillota</taxon>
        <taxon>Negativicutes</taxon>
        <taxon>Selenomonadales</taxon>
        <taxon>Selenomonadaceae</taxon>
        <taxon>Selenomonas</taxon>
    </lineage>
</organism>
<dbReference type="EMBL" id="VTOZ01000044">
    <property type="protein sequence ID" value="TYZ26674.1"/>
    <property type="molecule type" value="Genomic_DNA"/>
</dbReference>
<dbReference type="AlphaFoldDB" id="A0A5D6WJR3"/>
<gene>
    <name evidence="2" type="ORF">FZ041_13940</name>
</gene>
<protein>
    <submittedName>
        <fullName evidence="2">Polysaccharide deacetylase family protein</fullName>
    </submittedName>
</protein>
<sequence length="326" mass="37559">MLNNKNGVLTISLDFELQYGIEDHNDDYKHAYKENIYGARTAVLELLNIFSAYKIHATWGIVGMLLAENKKEIRNYVEYAKSQCKCSLPIEKYLDDIGENEEGDKCHYALSLAKKIMCVKGQEVASHTFSHYYCSQKDSNINAFRGDLLAAKKIMEEKLNIIPKTILFPRNQVEASFLNAAKEVGFSTYRGLLSIYPYNKTYNNLCIRAMRLIDSYTGILGEKAVRCFNNNGMGNVPASSFLRPYSIRFSSFEKMKKEIIKKDMEKAAKMGMIYHLWWHPHNFGKNMEQNIENLREILEFYRYLSEKYKMVSMNIGEVSSGYSGGE</sequence>
<dbReference type="InterPro" id="IPR002509">
    <property type="entry name" value="NODB_dom"/>
</dbReference>
<dbReference type="GO" id="GO:0016810">
    <property type="term" value="F:hydrolase activity, acting on carbon-nitrogen (but not peptide) bonds"/>
    <property type="evidence" value="ECO:0007669"/>
    <property type="project" value="InterPro"/>
</dbReference>
<name>A0A5D6WJR3_9FIRM</name>